<proteinExistence type="predicted"/>
<name>A0ABD1E1C2_HYPHA</name>
<dbReference type="AlphaFoldDB" id="A0ABD1E1C2"/>
<organism evidence="1 2">
    <name type="scientific">Hypothenemus hampei</name>
    <name type="common">Coffee berry borer</name>
    <dbReference type="NCBI Taxonomy" id="57062"/>
    <lineage>
        <taxon>Eukaryota</taxon>
        <taxon>Metazoa</taxon>
        <taxon>Ecdysozoa</taxon>
        <taxon>Arthropoda</taxon>
        <taxon>Hexapoda</taxon>
        <taxon>Insecta</taxon>
        <taxon>Pterygota</taxon>
        <taxon>Neoptera</taxon>
        <taxon>Endopterygota</taxon>
        <taxon>Coleoptera</taxon>
        <taxon>Polyphaga</taxon>
        <taxon>Cucujiformia</taxon>
        <taxon>Curculionidae</taxon>
        <taxon>Scolytinae</taxon>
        <taxon>Hypothenemus</taxon>
    </lineage>
</organism>
<sequence>MRKFLTQKELELALEDIVQELQEDDQIDAVYIPPEVDELTDEEDFIEDVEKMKQIKMRIS</sequence>
<evidence type="ECO:0000313" key="2">
    <source>
        <dbReference type="Proteomes" id="UP001566132"/>
    </source>
</evidence>
<dbReference type="Proteomes" id="UP001566132">
    <property type="component" value="Unassembled WGS sequence"/>
</dbReference>
<keyword evidence="2" id="KW-1185">Reference proteome</keyword>
<gene>
    <name evidence="1" type="ORF">ABEB36_014845</name>
</gene>
<reference evidence="1 2" key="1">
    <citation type="submission" date="2024-05" db="EMBL/GenBank/DDBJ databases">
        <title>Genetic variation in Jamaican populations of the coffee berry borer (Hypothenemus hampei).</title>
        <authorList>
            <person name="Errbii M."/>
            <person name="Myrie A."/>
        </authorList>
    </citation>
    <scope>NUCLEOTIDE SEQUENCE [LARGE SCALE GENOMIC DNA]</scope>
    <source>
        <strain evidence="1">JA-Hopewell-2020-01-JO</strain>
        <tissue evidence="1">Whole body</tissue>
    </source>
</reference>
<dbReference type="EMBL" id="JBDJPC010000014">
    <property type="protein sequence ID" value="KAL1488368.1"/>
    <property type="molecule type" value="Genomic_DNA"/>
</dbReference>
<evidence type="ECO:0000313" key="1">
    <source>
        <dbReference type="EMBL" id="KAL1488368.1"/>
    </source>
</evidence>
<accession>A0ABD1E1C2</accession>
<comment type="caution">
    <text evidence="1">The sequence shown here is derived from an EMBL/GenBank/DDBJ whole genome shotgun (WGS) entry which is preliminary data.</text>
</comment>
<protein>
    <submittedName>
        <fullName evidence="1">Uncharacterized protein</fullName>
    </submittedName>
</protein>